<protein>
    <recommendedName>
        <fullName evidence="2">G8 domain-containing protein</fullName>
    </recommendedName>
</protein>
<dbReference type="AlphaFoldDB" id="A0A0F9QCF9"/>
<dbReference type="EMBL" id="LAZR01005086">
    <property type="protein sequence ID" value="KKN02968.1"/>
    <property type="molecule type" value="Genomic_DNA"/>
</dbReference>
<proteinExistence type="predicted"/>
<reference evidence="1" key="1">
    <citation type="journal article" date="2015" name="Nature">
        <title>Complex archaea that bridge the gap between prokaryotes and eukaryotes.</title>
        <authorList>
            <person name="Spang A."/>
            <person name="Saw J.H."/>
            <person name="Jorgensen S.L."/>
            <person name="Zaremba-Niedzwiedzka K."/>
            <person name="Martijn J."/>
            <person name="Lind A.E."/>
            <person name="van Eijk R."/>
            <person name="Schleper C."/>
            <person name="Guy L."/>
            <person name="Ettema T.J."/>
        </authorList>
    </citation>
    <scope>NUCLEOTIDE SEQUENCE</scope>
</reference>
<comment type="caution">
    <text evidence="1">The sequence shown here is derived from an EMBL/GenBank/DDBJ whole genome shotgun (WGS) entry which is preliminary data.</text>
</comment>
<organism evidence="1">
    <name type="scientific">marine sediment metagenome</name>
    <dbReference type="NCBI Taxonomy" id="412755"/>
    <lineage>
        <taxon>unclassified sequences</taxon>
        <taxon>metagenomes</taxon>
        <taxon>ecological metagenomes</taxon>
    </lineage>
</organism>
<name>A0A0F9QCF9_9ZZZZ</name>
<sequence>MAVDFLQGINWGTAGNWQSGSVPISNDEVAIPETLGSAVTGTPDQGGVDLDLLRIHTGFDKPIFTSGSPLKIAADLLEHFGSGNLFYTCDANSVGLKTDEVLIQCANSRVITELNSVSGDAGDYTTMTFNRGTVRILGDLTWDANGLIQVGCVENLASDVNLNIAAGSDVLAQLRQGGGTCVSSRAITVAYVAGTLKQDVAAITTLHILPGGITTYNWTTATTVIVYPGATLNLLGNTVEKTITDLWAMPKSTVLYDKSLFTGTNKRAGYDFHDYRLERA</sequence>
<evidence type="ECO:0000313" key="1">
    <source>
        <dbReference type="EMBL" id="KKN02968.1"/>
    </source>
</evidence>
<evidence type="ECO:0008006" key="2">
    <source>
        <dbReference type="Google" id="ProtNLM"/>
    </source>
</evidence>
<gene>
    <name evidence="1" type="ORF">LCGC14_1112320</name>
</gene>
<accession>A0A0F9QCF9</accession>